<dbReference type="EMBL" id="KD043296">
    <property type="protein sequence ID" value="EMS65514.1"/>
    <property type="molecule type" value="Genomic_DNA"/>
</dbReference>
<gene>
    <name evidence="1" type="ORF">TRIUR3_14921</name>
</gene>
<sequence length="54" mass="5627">MALIHRWSVDQSTRPSSRGVVTLELGLSFAGRSSTGPVATIPSCIMSLPGATLL</sequence>
<name>M8AWR1_TRIUA</name>
<proteinExistence type="predicted"/>
<protein>
    <submittedName>
        <fullName evidence="1">Uncharacterized protein</fullName>
    </submittedName>
</protein>
<evidence type="ECO:0000313" key="1">
    <source>
        <dbReference type="EMBL" id="EMS65514.1"/>
    </source>
</evidence>
<dbReference type="AlphaFoldDB" id="M8AWR1"/>
<accession>M8AWR1</accession>
<reference evidence="1" key="1">
    <citation type="journal article" date="2013" name="Nature">
        <title>Draft genome of the wheat A-genome progenitor Triticum urartu.</title>
        <authorList>
            <person name="Ling H.Q."/>
            <person name="Zhao S."/>
            <person name="Liu D."/>
            <person name="Wang J."/>
            <person name="Sun H."/>
            <person name="Zhang C."/>
            <person name="Fan H."/>
            <person name="Li D."/>
            <person name="Dong L."/>
            <person name="Tao Y."/>
            <person name="Gao C."/>
            <person name="Wu H."/>
            <person name="Li Y."/>
            <person name="Cui Y."/>
            <person name="Guo X."/>
            <person name="Zheng S."/>
            <person name="Wang B."/>
            <person name="Yu K."/>
            <person name="Liang Q."/>
            <person name="Yang W."/>
            <person name="Lou X."/>
            <person name="Chen J."/>
            <person name="Feng M."/>
            <person name="Jian J."/>
            <person name="Zhang X."/>
            <person name="Luo G."/>
            <person name="Jiang Y."/>
            <person name="Liu J."/>
            <person name="Wang Z."/>
            <person name="Sha Y."/>
            <person name="Zhang B."/>
            <person name="Wu H."/>
            <person name="Tang D."/>
            <person name="Shen Q."/>
            <person name="Xue P."/>
            <person name="Zou S."/>
            <person name="Wang X."/>
            <person name="Liu X."/>
            <person name="Wang F."/>
            <person name="Yang Y."/>
            <person name="An X."/>
            <person name="Dong Z."/>
            <person name="Zhang K."/>
            <person name="Zhang X."/>
            <person name="Luo M.C."/>
            <person name="Dvorak J."/>
            <person name="Tong Y."/>
            <person name="Wang J."/>
            <person name="Yang H."/>
            <person name="Li Z."/>
            <person name="Wang D."/>
            <person name="Zhang A."/>
            <person name="Wang J."/>
        </authorList>
    </citation>
    <scope>NUCLEOTIDE SEQUENCE</scope>
</reference>
<organism evidence="1">
    <name type="scientific">Triticum urartu</name>
    <name type="common">Red wild einkorn</name>
    <name type="synonym">Crithodium urartu</name>
    <dbReference type="NCBI Taxonomy" id="4572"/>
    <lineage>
        <taxon>Eukaryota</taxon>
        <taxon>Viridiplantae</taxon>
        <taxon>Streptophyta</taxon>
        <taxon>Embryophyta</taxon>
        <taxon>Tracheophyta</taxon>
        <taxon>Spermatophyta</taxon>
        <taxon>Magnoliopsida</taxon>
        <taxon>Liliopsida</taxon>
        <taxon>Poales</taxon>
        <taxon>Poaceae</taxon>
        <taxon>BOP clade</taxon>
        <taxon>Pooideae</taxon>
        <taxon>Triticodae</taxon>
        <taxon>Triticeae</taxon>
        <taxon>Triticinae</taxon>
        <taxon>Triticum</taxon>
    </lineage>
</organism>